<dbReference type="CDD" id="cd18802">
    <property type="entry name" value="SF2_C_dicer"/>
    <property type="match status" value="1"/>
</dbReference>
<dbReference type="Pfam" id="PF03368">
    <property type="entry name" value="Dicer_dimer"/>
    <property type="match status" value="1"/>
</dbReference>
<comment type="function">
    <text evidence="14">Dicer-like endonuclease involved in cleaving double-stranded RNA in the RNA interference (RNAi) pathway. Produces 21 to 25 bp dsRNAs (siRNAs) which target the selective destruction of homologous RNAs leading to sequence-specific suppression of gene expression, called post-transcriptional gene silencing (PTGS). Part of a broad host defense response against viral infection and transposons.</text>
</comment>
<dbReference type="GO" id="GO:0003723">
    <property type="term" value="F:RNA binding"/>
    <property type="evidence" value="ECO:0007669"/>
    <property type="project" value="UniProtKB-UniRule"/>
</dbReference>
<dbReference type="GO" id="GO:0030422">
    <property type="term" value="P:siRNA processing"/>
    <property type="evidence" value="ECO:0007669"/>
    <property type="project" value="TreeGrafter"/>
</dbReference>
<name>A0A6A6BII8_9PEZI</name>
<organism evidence="21 22">
    <name type="scientific">Aplosporella prunicola CBS 121167</name>
    <dbReference type="NCBI Taxonomy" id="1176127"/>
    <lineage>
        <taxon>Eukaryota</taxon>
        <taxon>Fungi</taxon>
        <taxon>Dikarya</taxon>
        <taxon>Ascomycota</taxon>
        <taxon>Pezizomycotina</taxon>
        <taxon>Dothideomycetes</taxon>
        <taxon>Dothideomycetes incertae sedis</taxon>
        <taxon>Botryosphaeriales</taxon>
        <taxon>Aplosporellaceae</taxon>
        <taxon>Aplosporella</taxon>
    </lineage>
</organism>
<dbReference type="PROSITE" id="PS50142">
    <property type="entry name" value="RNASE_3_2"/>
    <property type="match status" value="2"/>
</dbReference>
<keyword evidence="11 15" id="KW-0694">RNA-binding</keyword>
<dbReference type="FunFam" id="3.40.50.300:FF:001669">
    <property type="entry name" value="Dicer-like protein 1"/>
    <property type="match status" value="1"/>
</dbReference>
<keyword evidence="5" id="KW-0677">Repeat</keyword>
<keyword evidence="6" id="KW-0547">Nucleotide-binding</keyword>
<dbReference type="InterPro" id="IPR036389">
    <property type="entry name" value="RNase_III_sf"/>
</dbReference>
<evidence type="ECO:0000256" key="7">
    <source>
        <dbReference type="ARBA" id="ARBA00022801"/>
    </source>
</evidence>
<keyword evidence="7" id="KW-0378">Hydrolase</keyword>
<dbReference type="InterPro" id="IPR005034">
    <property type="entry name" value="Dicer_dimerisation"/>
</dbReference>
<dbReference type="InterPro" id="IPR001650">
    <property type="entry name" value="Helicase_C-like"/>
</dbReference>
<comment type="cofactor">
    <cofactor evidence="2">
        <name>Mg(2+)</name>
        <dbReference type="ChEBI" id="CHEBI:18420"/>
    </cofactor>
</comment>
<evidence type="ECO:0000256" key="8">
    <source>
        <dbReference type="ARBA" id="ARBA00022806"/>
    </source>
</evidence>
<evidence type="ECO:0000259" key="17">
    <source>
        <dbReference type="PROSITE" id="PS50142"/>
    </source>
</evidence>
<dbReference type="GO" id="GO:0050688">
    <property type="term" value="P:regulation of defense response to virus"/>
    <property type="evidence" value="ECO:0007669"/>
    <property type="project" value="UniProtKB-KW"/>
</dbReference>
<evidence type="ECO:0000256" key="2">
    <source>
        <dbReference type="ARBA" id="ARBA00001946"/>
    </source>
</evidence>
<keyword evidence="8" id="KW-0347">Helicase</keyword>
<evidence type="ECO:0000256" key="10">
    <source>
        <dbReference type="ARBA" id="ARBA00022842"/>
    </source>
</evidence>
<evidence type="ECO:0000313" key="21">
    <source>
        <dbReference type="EMBL" id="KAF2143233.1"/>
    </source>
</evidence>
<feature type="domain" description="RNase III" evidence="17">
    <location>
        <begin position="1114"/>
        <end position="1312"/>
    </location>
</feature>
<protein>
    <recommendedName>
        <fullName evidence="23">Dicer-like protein 2</fullName>
    </recommendedName>
</protein>
<dbReference type="RefSeq" id="XP_033398945.1">
    <property type="nucleotide sequence ID" value="XM_033545650.1"/>
</dbReference>
<dbReference type="SMART" id="SM00487">
    <property type="entry name" value="DEXDc"/>
    <property type="match status" value="1"/>
</dbReference>
<dbReference type="Proteomes" id="UP000799438">
    <property type="component" value="Unassembled WGS sequence"/>
</dbReference>
<dbReference type="InterPro" id="IPR038248">
    <property type="entry name" value="Dicer_dimer_sf"/>
</dbReference>
<evidence type="ECO:0000256" key="15">
    <source>
        <dbReference type="PROSITE-ProRule" id="PRU00657"/>
    </source>
</evidence>
<evidence type="ECO:0000256" key="16">
    <source>
        <dbReference type="SAM" id="MobiDB-lite"/>
    </source>
</evidence>
<keyword evidence="9" id="KW-0067">ATP-binding</keyword>
<evidence type="ECO:0000256" key="11">
    <source>
        <dbReference type="ARBA" id="ARBA00022884"/>
    </source>
</evidence>
<feature type="compositionally biased region" description="Gly residues" evidence="16">
    <location>
        <begin position="1520"/>
        <end position="1535"/>
    </location>
</feature>
<feature type="domain" description="RNase III" evidence="17">
    <location>
        <begin position="923"/>
        <end position="1066"/>
    </location>
</feature>
<keyword evidence="13" id="KW-0464">Manganese</keyword>
<dbReference type="Pfam" id="PF00270">
    <property type="entry name" value="DEAD"/>
    <property type="match status" value="1"/>
</dbReference>
<dbReference type="GO" id="GO:0005524">
    <property type="term" value="F:ATP binding"/>
    <property type="evidence" value="ECO:0007669"/>
    <property type="project" value="UniProtKB-KW"/>
</dbReference>
<evidence type="ECO:0000256" key="14">
    <source>
        <dbReference type="ARBA" id="ARBA00025403"/>
    </source>
</evidence>
<dbReference type="GO" id="GO:0046872">
    <property type="term" value="F:metal ion binding"/>
    <property type="evidence" value="ECO:0007669"/>
    <property type="project" value="UniProtKB-KW"/>
</dbReference>
<evidence type="ECO:0000259" key="18">
    <source>
        <dbReference type="PROSITE" id="PS51192"/>
    </source>
</evidence>
<evidence type="ECO:0000259" key="20">
    <source>
        <dbReference type="PROSITE" id="PS51327"/>
    </source>
</evidence>
<comment type="cofactor">
    <cofactor evidence="1">
        <name>Mn(2+)</name>
        <dbReference type="ChEBI" id="CHEBI:29035"/>
    </cofactor>
</comment>
<dbReference type="PANTHER" id="PTHR14950:SF37">
    <property type="entry name" value="ENDORIBONUCLEASE DICER"/>
    <property type="match status" value="1"/>
</dbReference>
<dbReference type="InterPro" id="IPR027417">
    <property type="entry name" value="P-loop_NTPase"/>
</dbReference>
<comment type="similarity">
    <text evidence="15">Belongs to the helicase family. Dicer subfamily.</text>
</comment>
<evidence type="ECO:0000256" key="6">
    <source>
        <dbReference type="ARBA" id="ARBA00022741"/>
    </source>
</evidence>
<dbReference type="SMART" id="SM00535">
    <property type="entry name" value="RIBOc"/>
    <property type="match status" value="2"/>
</dbReference>
<dbReference type="EMBL" id="ML995482">
    <property type="protein sequence ID" value="KAF2143233.1"/>
    <property type="molecule type" value="Genomic_DNA"/>
</dbReference>
<evidence type="ECO:0000259" key="19">
    <source>
        <dbReference type="PROSITE" id="PS51194"/>
    </source>
</evidence>
<evidence type="ECO:0000256" key="9">
    <source>
        <dbReference type="ARBA" id="ARBA00022840"/>
    </source>
</evidence>
<dbReference type="Gene3D" id="3.30.160.380">
    <property type="entry name" value="Dicer dimerisation domain"/>
    <property type="match status" value="1"/>
</dbReference>
<keyword evidence="22" id="KW-1185">Reference proteome</keyword>
<dbReference type="InterPro" id="IPR000999">
    <property type="entry name" value="RNase_III_dom"/>
</dbReference>
<dbReference type="CDD" id="cd00593">
    <property type="entry name" value="RIBOc"/>
    <property type="match status" value="2"/>
</dbReference>
<dbReference type="Pfam" id="PF00271">
    <property type="entry name" value="Helicase_C"/>
    <property type="match status" value="1"/>
</dbReference>
<evidence type="ECO:0000256" key="1">
    <source>
        <dbReference type="ARBA" id="ARBA00001936"/>
    </source>
</evidence>
<feature type="domain" description="Dicer dsRNA-binding fold" evidence="20">
    <location>
        <begin position="575"/>
        <end position="660"/>
    </location>
</feature>
<dbReference type="InterPro" id="IPR011545">
    <property type="entry name" value="DEAD/DEAH_box_helicase_dom"/>
</dbReference>
<feature type="domain" description="Helicase ATP-binding" evidence="18">
    <location>
        <begin position="30"/>
        <end position="210"/>
    </location>
</feature>
<reference evidence="21" key="1">
    <citation type="journal article" date="2020" name="Stud. Mycol.">
        <title>101 Dothideomycetes genomes: a test case for predicting lifestyles and emergence of pathogens.</title>
        <authorList>
            <person name="Haridas S."/>
            <person name="Albert R."/>
            <person name="Binder M."/>
            <person name="Bloem J."/>
            <person name="Labutti K."/>
            <person name="Salamov A."/>
            <person name="Andreopoulos B."/>
            <person name="Baker S."/>
            <person name="Barry K."/>
            <person name="Bills G."/>
            <person name="Bluhm B."/>
            <person name="Cannon C."/>
            <person name="Castanera R."/>
            <person name="Culley D."/>
            <person name="Daum C."/>
            <person name="Ezra D."/>
            <person name="Gonzalez J."/>
            <person name="Henrissat B."/>
            <person name="Kuo A."/>
            <person name="Liang C."/>
            <person name="Lipzen A."/>
            <person name="Lutzoni F."/>
            <person name="Magnuson J."/>
            <person name="Mondo S."/>
            <person name="Nolan M."/>
            <person name="Ohm R."/>
            <person name="Pangilinan J."/>
            <person name="Park H.-J."/>
            <person name="Ramirez L."/>
            <person name="Alfaro M."/>
            <person name="Sun H."/>
            <person name="Tritt A."/>
            <person name="Yoshinaga Y."/>
            <person name="Zwiers L.-H."/>
            <person name="Turgeon B."/>
            <person name="Goodwin S."/>
            <person name="Spatafora J."/>
            <person name="Crous P."/>
            <person name="Grigoriev I."/>
        </authorList>
    </citation>
    <scope>NUCLEOTIDE SEQUENCE</scope>
    <source>
        <strain evidence="21">CBS 121167</strain>
    </source>
</reference>
<proteinExistence type="inferred from homology"/>
<dbReference type="SUPFAM" id="SSF69065">
    <property type="entry name" value="RNase III domain-like"/>
    <property type="match status" value="2"/>
</dbReference>
<feature type="region of interest" description="Disordered" evidence="16">
    <location>
        <begin position="1520"/>
        <end position="1547"/>
    </location>
</feature>
<dbReference type="Gene3D" id="3.40.50.300">
    <property type="entry name" value="P-loop containing nucleotide triphosphate hydrolases"/>
    <property type="match status" value="2"/>
</dbReference>
<keyword evidence="3" id="KW-0930">Antiviral protein</keyword>
<keyword evidence="10" id="KW-0460">Magnesium</keyword>
<evidence type="ECO:0000256" key="13">
    <source>
        <dbReference type="ARBA" id="ARBA00023211"/>
    </source>
</evidence>
<evidence type="ECO:0000256" key="12">
    <source>
        <dbReference type="ARBA" id="ARBA00023118"/>
    </source>
</evidence>
<dbReference type="Pfam" id="PF00636">
    <property type="entry name" value="Ribonuclease_3"/>
    <property type="match status" value="2"/>
</dbReference>
<dbReference type="Gene3D" id="1.10.1520.10">
    <property type="entry name" value="Ribonuclease III domain"/>
    <property type="match status" value="2"/>
</dbReference>
<feature type="region of interest" description="Disordered" evidence="16">
    <location>
        <begin position="1210"/>
        <end position="1234"/>
    </location>
</feature>
<dbReference type="GO" id="GO:0004525">
    <property type="term" value="F:ribonuclease III activity"/>
    <property type="evidence" value="ECO:0007669"/>
    <property type="project" value="InterPro"/>
</dbReference>
<gene>
    <name evidence="21" type="ORF">K452DRAFT_350330</name>
</gene>
<keyword evidence="4" id="KW-0479">Metal-binding</keyword>
<dbReference type="SMART" id="SM00490">
    <property type="entry name" value="HELICc"/>
    <property type="match status" value="1"/>
</dbReference>
<dbReference type="PROSITE" id="PS51327">
    <property type="entry name" value="DICER_DSRBF"/>
    <property type="match status" value="1"/>
</dbReference>
<accession>A0A6A6BII8</accession>
<evidence type="ECO:0000256" key="5">
    <source>
        <dbReference type="ARBA" id="ARBA00022737"/>
    </source>
</evidence>
<sequence>MEATGIDPTADGTPQAGFEAIRLRSYQAEMVEESLKRNIIVAMDTGSGKTHVALSRTAAELEACEPHKIVWFIAPTVTLCQQQACLFEKYLPAYPLRFLSGADNVERWSEQKVWDAVLKDIRIVLSTPQVLLDALTHAFVHITRFALLIFDEAHNCRGNHPANAIMARFYLPLLQDRSDVKLPGILGLTASPVLNAKANGLEIIEQSLNAITKTPKLHRMELLQFTHRPELVPLPYKYEPTEGPLIYSTLGSAYYGLDIAEDPYVLSLRKRIDESNDAEALKELKRVSLSYKTYVHEQVRKLYSRASEVLNELGGSATEFYIRSCIVRADYYLSRSGSVPSWSQAEAKYLREFLSGIAAVPSISSGGPPYEHLSSKVETLIDFLVAEARPDFNGIIFVEQRATVAVMGNLLSKHPKTKEHFNIGTFVGTSITSSRKLHIGIGDLVELKHQQQTLDDFRAGKKNLIVATNVLEEGIDVSNCHIVICFEEPKNLKSFIQRRGRARKQDSKFVIMLAGDSSLASSPERWLDLEEQMKEAYLNDLRKVKAAEEREMVEEESDLEMCVERTGALLTLDNAVQHLYHFCAILGSEQHVDLRPRYSFDESPDGCITSTVTLPNSSGHAWKTERQARKDASFQAYKSLYKAGLVNDNLLPLFKDTESPEFEQIEKRPSLTTANERMDPWTTIAKAHQAKEPTAPWYCIKLTLSCEGQKLANLLFLLPGEVAAANEVVLHWNETTKYVVTSEPIGNIAFSAVQIDTFRMATRTLLSTVYGTRMPEERYDFLAIFAPYDGDPANPTSMPQAFSKQMREARDVYKELQQGRAPPLGLVRERFNKSQNYIFQEFHTSEDGELWVLGTDFPKRRDFLHPIPNDVSHKVREMYTKLRAINADDCEISSLPAIYSIFAAFIPAVLHCYDVVMVSQKLCNTLLAPVGFKYTNFKYTGVVARALTASSTTDDDYQRMEFLGDTMLKFCTAVQIMAQKLEWPESYLTDCKDRIVSNGALAKAAKKVGLDYFIRLKPFTGLKWRPRYLGDELTALNDAPKQRTMSTKVLADVVEALIGAAYLEGGIPQAGRCIEALLGPANGSPWQPMLTSRSLLHSAARDAADAASAGPVHLEVLEELIGYEFSNKQLLLEAVTHPSFVSYRDLATSSYQRLEFLGDAILDHLVVRRVFAHNDPAPLPHHRMHTIRAGLVNAAMLAFLCMELRTSPDTSIDMDGERDGVESPDLVAEDTPSPLPPPKPRALYHFMRHTAPTLPDAMARAAARHEAVRAPLWAALRTRKRYPWTMLARCAADKFFSDIVEAVLGAIFLDSCGSAAATTITTNNRFLGAGNGSDGDNDSDGVDGTSAFGNKDADGLAACDTFLEKLGVLGLLERFLRDGVDCAHSKSRLGVLSRGKEVLYEQWDRADEGEIRGFTADDEDADILLEREASEGDGSEGEGPQEHTQRKLAPHYARVWLDGSVVGGWVEDGRVLGGWCGGESASVAETAAAEFAGGVLEKRGWVVGFDGRVVWVGVDGEGVGPDGEGVSGVGEGEGVAGVEDADGDGDGDVKMEMVGE</sequence>
<evidence type="ECO:0000256" key="4">
    <source>
        <dbReference type="ARBA" id="ARBA00022723"/>
    </source>
</evidence>
<dbReference type="PANTHER" id="PTHR14950">
    <property type="entry name" value="DICER-RELATED"/>
    <property type="match status" value="1"/>
</dbReference>
<dbReference type="PROSITE" id="PS51194">
    <property type="entry name" value="HELICASE_CTER"/>
    <property type="match status" value="1"/>
</dbReference>
<keyword evidence="12" id="KW-0051">Antiviral defense</keyword>
<dbReference type="GO" id="GO:0005737">
    <property type="term" value="C:cytoplasm"/>
    <property type="evidence" value="ECO:0007669"/>
    <property type="project" value="TreeGrafter"/>
</dbReference>
<dbReference type="OrthoDB" id="416741at2759"/>
<dbReference type="GeneID" id="54303158"/>
<feature type="domain" description="Helicase C-terminal" evidence="19">
    <location>
        <begin position="376"/>
        <end position="560"/>
    </location>
</feature>
<dbReference type="SUPFAM" id="SSF52540">
    <property type="entry name" value="P-loop containing nucleoside triphosphate hydrolases"/>
    <property type="match status" value="1"/>
</dbReference>
<dbReference type="GO" id="GO:0051607">
    <property type="term" value="P:defense response to virus"/>
    <property type="evidence" value="ECO:0007669"/>
    <property type="project" value="UniProtKB-KW"/>
</dbReference>
<dbReference type="GO" id="GO:0004386">
    <property type="term" value="F:helicase activity"/>
    <property type="evidence" value="ECO:0007669"/>
    <property type="project" value="UniProtKB-KW"/>
</dbReference>
<dbReference type="PROSITE" id="PS51192">
    <property type="entry name" value="HELICASE_ATP_BIND_1"/>
    <property type="match status" value="1"/>
</dbReference>
<dbReference type="InterPro" id="IPR014001">
    <property type="entry name" value="Helicase_ATP-bd"/>
</dbReference>
<dbReference type="GO" id="GO:0005634">
    <property type="term" value="C:nucleus"/>
    <property type="evidence" value="ECO:0007669"/>
    <property type="project" value="TreeGrafter"/>
</dbReference>
<evidence type="ECO:0000256" key="3">
    <source>
        <dbReference type="ARBA" id="ARBA00022721"/>
    </source>
</evidence>
<evidence type="ECO:0000313" key="22">
    <source>
        <dbReference type="Proteomes" id="UP000799438"/>
    </source>
</evidence>
<dbReference type="PROSITE" id="PS00517">
    <property type="entry name" value="RNASE_3_1"/>
    <property type="match status" value="1"/>
</dbReference>
<evidence type="ECO:0008006" key="23">
    <source>
        <dbReference type="Google" id="ProtNLM"/>
    </source>
</evidence>